<keyword evidence="2" id="KW-0808">Transferase</keyword>
<evidence type="ECO:0000313" key="2">
    <source>
        <dbReference type="EMBL" id="ADQ79470.1"/>
    </source>
</evidence>
<accession>E4T426</accession>
<dbReference type="Proteomes" id="UP000008718">
    <property type="component" value="Chromosome"/>
</dbReference>
<dbReference type="eggNOG" id="COG0438">
    <property type="taxonomic scope" value="Bacteria"/>
</dbReference>
<dbReference type="Gene3D" id="3.40.50.2000">
    <property type="entry name" value="Glycogen Phosphorylase B"/>
    <property type="match status" value="2"/>
</dbReference>
<dbReference type="CAZy" id="GT4">
    <property type="family name" value="Glycosyltransferase Family 4"/>
</dbReference>
<dbReference type="Pfam" id="PF13439">
    <property type="entry name" value="Glyco_transf_4"/>
    <property type="match status" value="1"/>
</dbReference>
<keyword evidence="3" id="KW-1185">Reference proteome</keyword>
<dbReference type="RefSeq" id="WP_013444839.1">
    <property type="nucleotide sequence ID" value="NC_014734.1"/>
</dbReference>
<dbReference type="OrthoDB" id="9794575at2"/>
<dbReference type="EMBL" id="CP002345">
    <property type="protein sequence ID" value="ADQ79470.1"/>
    <property type="molecule type" value="Genomic_DNA"/>
</dbReference>
<reference key="1">
    <citation type="submission" date="2010-11" db="EMBL/GenBank/DDBJ databases">
        <title>The complete genome of Paludibacter propionicigenes DSM 17365.</title>
        <authorList>
            <consortium name="US DOE Joint Genome Institute (JGI-PGF)"/>
            <person name="Lucas S."/>
            <person name="Copeland A."/>
            <person name="Lapidus A."/>
            <person name="Bruce D."/>
            <person name="Goodwin L."/>
            <person name="Pitluck S."/>
            <person name="Kyrpides N."/>
            <person name="Mavromatis K."/>
            <person name="Ivanova N."/>
            <person name="Munk A.C."/>
            <person name="Brettin T."/>
            <person name="Detter J.C."/>
            <person name="Han C."/>
            <person name="Tapia R."/>
            <person name="Land M."/>
            <person name="Hauser L."/>
            <person name="Markowitz V."/>
            <person name="Cheng J.-F."/>
            <person name="Hugenholtz P."/>
            <person name="Woyke T."/>
            <person name="Wu D."/>
            <person name="Gronow S."/>
            <person name="Wellnitz S."/>
            <person name="Brambilla E."/>
            <person name="Klenk H.-P."/>
            <person name="Eisen J.A."/>
        </authorList>
    </citation>
    <scope>NUCLEOTIDE SEQUENCE</scope>
    <source>
        <strain>WB4</strain>
    </source>
</reference>
<dbReference type="SUPFAM" id="SSF53756">
    <property type="entry name" value="UDP-Glycosyltransferase/glycogen phosphorylase"/>
    <property type="match status" value="1"/>
</dbReference>
<reference evidence="2 3" key="2">
    <citation type="journal article" date="2011" name="Stand. Genomic Sci.">
        <title>Complete genome sequence of Paludibacter propionicigenes type strain (WB4).</title>
        <authorList>
            <person name="Gronow S."/>
            <person name="Munk C."/>
            <person name="Lapidus A."/>
            <person name="Nolan M."/>
            <person name="Lucas S."/>
            <person name="Hammon N."/>
            <person name="Deshpande S."/>
            <person name="Cheng J.F."/>
            <person name="Tapia R."/>
            <person name="Han C."/>
            <person name="Goodwin L."/>
            <person name="Pitluck S."/>
            <person name="Liolios K."/>
            <person name="Ivanova N."/>
            <person name="Mavromatis K."/>
            <person name="Mikhailova N."/>
            <person name="Pati A."/>
            <person name="Chen A."/>
            <person name="Palaniappan K."/>
            <person name="Land M."/>
            <person name="Hauser L."/>
            <person name="Chang Y.J."/>
            <person name="Jeffries C.D."/>
            <person name="Brambilla E."/>
            <person name="Rohde M."/>
            <person name="Goker M."/>
            <person name="Detter J.C."/>
            <person name="Woyke T."/>
            <person name="Bristow J."/>
            <person name="Eisen J.A."/>
            <person name="Markowitz V."/>
            <person name="Hugenholtz P."/>
            <person name="Kyrpides N.C."/>
            <person name="Klenk H.P."/>
        </authorList>
    </citation>
    <scope>NUCLEOTIDE SEQUENCE [LARGE SCALE GENOMIC DNA]</scope>
    <source>
        <strain evidence="3">DSM 17365 / JCM 13257 / WB4</strain>
    </source>
</reference>
<gene>
    <name evidence="2" type="ordered locus">Palpr_1324</name>
</gene>
<protein>
    <submittedName>
        <fullName evidence="2">Glycosyl transferase, group 1</fullName>
    </submittedName>
</protein>
<dbReference type="AlphaFoldDB" id="E4T426"/>
<name>E4T426_PALPW</name>
<evidence type="ECO:0000313" key="3">
    <source>
        <dbReference type="Proteomes" id="UP000008718"/>
    </source>
</evidence>
<dbReference type="KEGG" id="ppn:Palpr_1324"/>
<feature type="domain" description="Glycosyltransferase subfamily 4-like N-terminal" evidence="1">
    <location>
        <begin position="108"/>
        <end position="235"/>
    </location>
</feature>
<dbReference type="InterPro" id="IPR028098">
    <property type="entry name" value="Glyco_trans_4-like_N"/>
</dbReference>
<evidence type="ECO:0000259" key="1">
    <source>
        <dbReference type="Pfam" id="PF13439"/>
    </source>
</evidence>
<dbReference type="STRING" id="694427.Palpr_1324"/>
<dbReference type="HOGENOM" id="CLU_032377_0_0_10"/>
<sequence>MKKVLIVTYYWFPSGGAGVQRWLKFTKYLRDFGWEPIIYTPENPEFPSIDKSFEKDLPEGLTVIKTPIWEPYNVYRKLTSKGKNEPINAAFISENKKQGWKEKLSIWIRGNFLIPDPRRFWIKPSVKYLTGYLKENPVDAIITTGPPHSMHLIGLGVKKNLPDLPWIADFRDPWTNIDFYKELNLTWLADKIHRRLEKKVVRRADSMATVSEGWMKEFEQMRPKRIQVISNGYDESDVKQVAVQLDEKFSISHIGTLNAARNPQTVWKVLSKICADQPEFRADLQIQLVGKVDFSVLESIREYNLQENLKKIDYLSHSEAIAKQQSSQLLLLLINQSPNANGILTGKFYEYLASKRPILAIGPTDGDAARVLNDTGAGIMVGFSDEVATEKAILDYYARYKSNTLVVQTESVEKFSRRSLTGELALLLNSL</sequence>
<proteinExistence type="predicted"/>
<dbReference type="GO" id="GO:0016757">
    <property type="term" value="F:glycosyltransferase activity"/>
    <property type="evidence" value="ECO:0007669"/>
    <property type="project" value="UniProtKB-ARBA"/>
</dbReference>
<organism evidence="2 3">
    <name type="scientific">Paludibacter propionicigenes (strain DSM 17365 / JCM 13257 / WB4)</name>
    <dbReference type="NCBI Taxonomy" id="694427"/>
    <lineage>
        <taxon>Bacteria</taxon>
        <taxon>Pseudomonadati</taxon>
        <taxon>Bacteroidota</taxon>
        <taxon>Bacteroidia</taxon>
        <taxon>Bacteroidales</taxon>
        <taxon>Paludibacteraceae</taxon>
        <taxon>Paludibacter</taxon>
    </lineage>
</organism>